<evidence type="ECO:0000313" key="4">
    <source>
        <dbReference type="Proteomes" id="UP001236507"/>
    </source>
</evidence>
<dbReference type="Proteomes" id="UP001236507">
    <property type="component" value="Unassembled WGS sequence"/>
</dbReference>
<evidence type="ECO:0000256" key="1">
    <source>
        <dbReference type="SAM" id="Coils"/>
    </source>
</evidence>
<feature type="domain" description="NFACT RNA-binding" evidence="2">
    <location>
        <begin position="414"/>
        <end position="513"/>
    </location>
</feature>
<organism evidence="3 4">
    <name type="scientific">Flectobacillus roseus</name>
    <dbReference type="NCBI Taxonomy" id="502259"/>
    <lineage>
        <taxon>Bacteria</taxon>
        <taxon>Pseudomonadati</taxon>
        <taxon>Bacteroidota</taxon>
        <taxon>Cytophagia</taxon>
        <taxon>Cytophagales</taxon>
        <taxon>Flectobacillaceae</taxon>
        <taxon>Flectobacillus</taxon>
    </lineage>
</organism>
<dbReference type="EMBL" id="JASHIF010000012">
    <property type="protein sequence ID" value="MDI9860587.1"/>
    <property type="molecule type" value="Genomic_DNA"/>
</dbReference>
<evidence type="ECO:0000313" key="3">
    <source>
        <dbReference type="EMBL" id="MDI9860587.1"/>
    </source>
</evidence>
<keyword evidence="4" id="KW-1185">Reference proteome</keyword>
<name>A0ABT6YAG8_9BACT</name>
<protein>
    <submittedName>
        <fullName evidence="3">NFACT RNA binding domain-containing protein</fullName>
    </submittedName>
</protein>
<dbReference type="PANTHER" id="PTHR15239">
    <property type="entry name" value="NUCLEAR EXPORT MEDIATOR FACTOR NEMF"/>
    <property type="match status" value="1"/>
</dbReference>
<sequence>MQTNYYFLRQLSKRLEEELVGLVFAECFSQEKDELVLGFCTDGKQWRKKRDFYIKAVLHPDFACLNFPDDFRRAGRNSVDLFKEINGLRVERIQQFLNERAFALYFENNFTLLFKMYGNRSNIVLFEGDEVLDLFHNKLVVDNNLSLQTLDRPIDQSFEAFVASNGQLNAIFPTFGKEIVKLIQGKIKALEQPSLEQQWAIVQEILNELNDTQFYVKTVDYQPVLSMVQEGGELVKTLTDPILASNELYYSFAKINVFDKEKGQCIRHLQKQILRTQTYIDKSYTQLSSLEEDVKHEEIANIIMANLHAIPERTEVIELYDFYRDKPIKVRLKPDLTPQKNAENYYRKSKNEKIEIQKLMENIEAKEELMQELQGHISKVEAIESLRELRKYIKNHVSEQNDKQVLTVQDLFKYVNYQGWEILIGKNSRNNDLLTQRYARKEDLWLHARDVSGSHVVIRRQAGKKFPVNVIEKAAGIAAYYSKRKNDTLCPVIVTPKKYVRKTKDLLEGQVIVDKEEVVLIEPSL</sequence>
<evidence type="ECO:0000259" key="2">
    <source>
        <dbReference type="Pfam" id="PF05670"/>
    </source>
</evidence>
<dbReference type="Gene3D" id="2.30.310.10">
    <property type="entry name" value="ibrinogen binding protein from staphylococcus aureus domain"/>
    <property type="match status" value="1"/>
</dbReference>
<feature type="coiled-coil region" evidence="1">
    <location>
        <begin position="342"/>
        <end position="386"/>
    </location>
</feature>
<dbReference type="InterPro" id="IPR008532">
    <property type="entry name" value="NFACT_RNA-bd"/>
</dbReference>
<accession>A0ABT6YAG8</accession>
<dbReference type="Pfam" id="PF05833">
    <property type="entry name" value="NFACT_N"/>
    <property type="match status" value="1"/>
</dbReference>
<reference evidence="3 4" key="1">
    <citation type="submission" date="2023-05" db="EMBL/GenBank/DDBJ databases">
        <title>Novel species of genus Flectobacillus isolated from stream in China.</title>
        <authorList>
            <person name="Lu H."/>
        </authorList>
    </citation>
    <scope>NUCLEOTIDE SEQUENCE [LARGE SCALE GENOMIC DNA]</scope>
    <source>
        <strain evidence="3 4">KCTC 42575</strain>
    </source>
</reference>
<dbReference type="RefSeq" id="WP_283345250.1">
    <property type="nucleotide sequence ID" value="NZ_JASHIF010000012.1"/>
</dbReference>
<dbReference type="Pfam" id="PF05670">
    <property type="entry name" value="NFACT-R_1"/>
    <property type="match status" value="1"/>
</dbReference>
<proteinExistence type="predicted"/>
<dbReference type="InterPro" id="IPR051608">
    <property type="entry name" value="RQC_Subunit_NEMF"/>
</dbReference>
<comment type="caution">
    <text evidence="3">The sequence shown here is derived from an EMBL/GenBank/DDBJ whole genome shotgun (WGS) entry which is preliminary data.</text>
</comment>
<gene>
    <name evidence="3" type="ORF">QM524_15335</name>
</gene>
<keyword evidence="1" id="KW-0175">Coiled coil</keyword>
<dbReference type="PANTHER" id="PTHR15239:SF6">
    <property type="entry name" value="RIBOSOME QUALITY CONTROL COMPLEX SUBUNIT NEMF"/>
    <property type="match status" value="1"/>
</dbReference>